<dbReference type="Gene3D" id="3.40.50.150">
    <property type="entry name" value="Vaccinia Virus protein VP39"/>
    <property type="match status" value="1"/>
</dbReference>
<dbReference type="Proteomes" id="UP000195755">
    <property type="component" value="Chromosome"/>
</dbReference>
<proteinExistence type="predicted"/>
<dbReference type="InterPro" id="IPR029063">
    <property type="entry name" value="SAM-dependent_MTases_sf"/>
</dbReference>
<organism evidence="4 5">
    <name type="scientific">Streptomyces albireticuli</name>
    <dbReference type="NCBI Taxonomy" id="1940"/>
    <lineage>
        <taxon>Bacteria</taxon>
        <taxon>Bacillati</taxon>
        <taxon>Actinomycetota</taxon>
        <taxon>Actinomycetes</taxon>
        <taxon>Kitasatosporales</taxon>
        <taxon>Streptomycetaceae</taxon>
        <taxon>Streptomyces</taxon>
    </lineage>
</organism>
<sequence>MSAQSPGRPGPEVVEVALASEHRPGGGEDELRAGLAERPRRIPHRYGYDTVGSRLFEEISRLPAYYPPRAERTLLRDHGDEMARLSGAAELVDLGAGSAEKSEILLAAMDARGLLGAYTGIDVSLQPMRDAARRLGARWPTARVTLVHGDFATALPWLRDRGTGRLMAMLGSTFGCLTPPERSAFLRALRASCGPRDHVLLCADLFQPVDTVRRAYTAGCAGERPVRRLFALNTLAHLNREYGADFDPAFFAPDVVYDVTRRQVRGEIRSTRRQRVTLPRIGTVLDFAEDETFFHDVLHKFELSELVRELESFGFRCRGHWVEEEFQYAALLLR</sequence>
<dbReference type="RefSeq" id="WP_087924756.1">
    <property type="nucleotide sequence ID" value="NZ_CP021744.1"/>
</dbReference>
<dbReference type="GO" id="GO:0004812">
    <property type="term" value="F:aminoacyl-tRNA ligase activity"/>
    <property type="evidence" value="ECO:0007669"/>
    <property type="project" value="UniProtKB-KW"/>
</dbReference>
<evidence type="ECO:0000256" key="1">
    <source>
        <dbReference type="ARBA" id="ARBA00022603"/>
    </source>
</evidence>
<dbReference type="PIRSF" id="PIRSF018005">
    <property type="entry name" value="UCP018005"/>
    <property type="match status" value="1"/>
</dbReference>
<keyword evidence="1" id="KW-0489">Methyltransferase</keyword>
<dbReference type="Pfam" id="PF10017">
    <property type="entry name" value="Methyltransf_33"/>
    <property type="match status" value="1"/>
</dbReference>
<dbReference type="GO" id="GO:0032259">
    <property type="term" value="P:methylation"/>
    <property type="evidence" value="ECO:0007669"/>
    <property type="project" value="UniProtKB-KW"/>
</dbReference>
<name>A0A1Z2KVK2_9ACTN</name>
<dbReference type="InterPro" id="IPR019257">
    <property type="entry name" value="MeTrfase_dom"/>
</dbReference>
<reference evidence="4 5" key="1">
    <citation type="submission" date="2017-06" db="EMBL/GenBank/DDBJ databases">
        <title>Streptomyces albireticuli Genome sequencing and assembly.</title>
        <authorList>
            <person name="Wang Y."/>
            <person name="Du B."/>
            <person name="Ding Y."/>
            <person name="Liu H."/>
            <person name="Hou Q."/>
            <person name="Liu K."/>
            <person name="Yao L."/>
            <person name="Wang C."/>
        </authorList>
    </citation>
    <scope>NUCLEOTIDE SEQUENCE [LARGE SCALE GENOMIC DNA]</scope>
    <source>
        <strain evidence="4 5">MDJK11</strain>
    </source>
</reference>
<dbReference type="InterPro" id="IPR051128">
    <property type="entry name" value="EgtD_Methyltrsf_superfamily"/>
</dbReference>
<keyword evidence="2" id="KW-0808">Transferase</keyword>
<dbReference type="PANTHER" id="PTHR43397">
    <property type="entry name" value="ERGOTHIONEINE BIOSYNTHESIS PROTEIN 1"/>
    <property type="match status" value="1"/>
</dbReference>
<dbReference type="AlphaFoldDB" id="A0A1Z2KVK2"/>
<dbReference type="PANTHER" id="PTHR43397:SF1">
    <property type="entry name" value="ERGOTHIONEINE BIOSYNTHESIS PROTEIN 1"/>
    <property type="match status" value="1"/>
</dbReference>
<evidence type="ECO:0000256" key="2">
    <source>
        <dbReference type="ARBA" id="ARBA00022679"/>
    </source>
</evidence>
<accession>A0A1Z2KVK2</accession>
<dbReference type="InterPro" id="IPR017804">
    <property type="entry name" value="MeTrfase_EgtD-like"/>
</dbReference>
<feature type="domain" description="Histidine-specific methyltransferase SAM-dependent" evidence="3">
    <location>
        <begin position="29"/>
        <end position="333"/>
    </location>
</feature>
<protein>
    <submittedName>
        <fullName evidence="4">Histidyl-tRNA synthetase</fullName>
    </submittedName>
</protein>
<evidence type="ECO:0000313" key="4">
    <source>
        <dbReference type="EMBL" id="ARZ66084.1"/>
    </source>
</evidence>
<keyword evidence="4" id="KW-0030">Aminoacyl-tRNA synthetase</keyword>
<dbReference type="EMBL" id="CP021744">
    <property type="protein sequence ID" value="ARZ66084.1"/>
    <property type="molecule type" value="Genomic_DNA"/>
</dbReference>
<evidence type="ECO:0000313" key="5">
    <source>
        <dbReference type="Proteomes" id="UP000195755"/>
    </source>
</evidence>
<dbReference type="GO" id="GO:0008168">
    <property type="term" value="F:methyltransferase activity"/>
    <property type="evidence" value="ECO:0007669"/>
    <property type="project" value="UniProtKB-KW"/>
</dbReference>
<dbReference type="OrthoDB" id="5289726at2"/>
<gene>
    <name evidence="4" type="ORF">SMD11_0418</name>
</gene>
<dbReference type="SUPFAM" id="SSF53335">
    <property type="entry name" value="S-adenosyl-L-methionine-dependent methyltransferases"/>
    <property type="match status" value="1"/>
</dbReference>
<dbReference type="KEGG" id="salj:SMD11_0418"/>
<keyword evidence="4" id="KW-0436">Ligase</keyword>
<evidence type="ECO:0000259" key="3">
    <source>
        <dbReference type="Pfam" id="PF10017"/>
    </source>
</evidence>